<organism evidence="3 4">
    <name type="scientific">Actinocorallia herbida</name>
    <dbReference type="NCBI Taxonomy" id="58109"/>
    <lineage>
        <taxon>Bacteria</taxon>
        <taxon>Bacillati</taxon>
        <taxon>Actinomycetota</taxon>
        <taxon>Actinomycetes</taxon>
        <taxon>Streptosporangiales</taxon>
        <taxon>Thermomonosporaceae</taxon>
        <taxon>Actinocorallia</taxon>
    </lineage>
</organism>
<dbReference type="OrthoDB" id="9979759at2"/>
<gene>
    <name evidence="3" type="ORF">EDD29_4538</name>
</gene>
<feature type="transmembrane region" description="Helical" evidence="2">
    <location>
        <begin position="92"/>
        <end position="112"/>
    </location>
</feature>
<name>A0A3N1D0A3_9ACTN</name>
<dbReference type="AlphaFoldDB" id="A0A3N1D0A3"/>
<dbReference type="Proteomes" id="UP000272400">
    <property type="component" value="Unassembled WGS sequence"/>
</dbReference>
<feature type="compositionally biased region" description="Gly residues" evidence="1">
    <location>
        <begin position="150"/>
        <end position="159"/>
    </location>
</feature>
<feature type="transmembrane region" description="Helical" evidence="2">
    <location>
        <begin position="15"/>
        <end position="35"/>
    </location>
</feature>
<feature type="transmembrane region" description="Helical" evidence="2">
    <location>
        <begin position="42"/>
        <end position="72"/>
    </location>
</feature>
<evidence type="ECO:0000313" key="4">
    <source>
        <dbReference type="Proteomes" id="UP000272400"/>
    </source>
</evidence>
<keyword evidence="2" id="KW-1133">Transmembrane helix</keyword>
<sequence>MSSRTPWWGECPPGFAFAAGCAAAVGGCLLAAVLDRTPDGRLVVLALCLGGTAAAVRHLPALLATAVVGWLCHLGFLVETGGELVWHGGVDGWRLGVLVAAVVLGSAPWLIANAARSTRSFRAGTGEPDAAEGVPGPSKAPLRRWSAEGRLGGGPVVRR</sequence>
<dbReference type="RefSeq" id="WP_148086052.1">
    <property type="nucleotide sequence ID" value="NZ_RJKE01000001.1"/>
</dbReference>
<keyword evidence="2" id="KW-0812">Transmembrane</keyword>
<accession>A0A3N1D0A3</accession>
<dbReference type="EMBL" id="RJKE01000001">
    <property type="protein sequence ID" value="ROO86952.1"/>
    <property type="molecule type" value="Genomic_DNA"/>
</dbReference>
<keyword evidence="2" id="KW-0472">Membrane</keyword>
<reference evidence="3 4" key="1">
    <citation type="submission" date="2018-11" db="EMBL/GenBank/DDBJ databases">
        <title>Sequencing the genomes of 1000 actinobacteria strains.</title>
        <authorList>
            <person name="Klenk H.-P."/>
        </authorList>
    </citation>
    <scope>NUCLEOTIDE SEQUENCE [LARGE SCALE GENOMIC DNA]</scope>
    <source>
        <strain evidence="3 4">DSM 44254</strain>
    </source>
</reference>
<comment type="caution">
    <text evidence="3">The sequence shown here is derived from an EMBL/GenBank/DDBJ whole genome shotgun (WGS) entry which is preliminary data.</text>
</comment>
<feature type="region of interest" description="Disordered" evidence="1">
    <location>
        <begin position="122"/>
        <end position="159"/>
    </location>
</feature>
<dbReference type="PROSITE" id="PS51257">
    <property type="entry name" value="PROKAR_LIPOPROTEIN"/>
    <property type="match status" value="1"/>
</dbReference>
<evidence type="ECO:0000313" key="3">
    <source>
        <dbReference type="EMBL" id="ROO86952.1"/>
    </source>
</evidence>
<keyword evidence="4" id="KW-1185">Reference proteome</keyword>
<protein>
    <submittedName>
        <fullName evidence="3">Uncharacterized protein</fullName>
    </submittedName>
</protein>
<proteinExistence type="predicted"/>
<evidence type="ECO:0000256" key="1">
    <source>
        <dbReference type="SAM" id="MobiDB-lite"/>
    </source>
</evidence>
<evidence type="ECO:0000256" key="2">
    <source>
        <dbReference type="SAM" id="Phobius"/>
    </source>
</evidence>